<name>A0A371D385_9APHY</name>
<organism evidence="2 3">
    <name type="scientific">Lentinus brumalis</name>
    <dbReference type="NCBI Taxonomy" id="2498619"/>
    <lineage>
        <taxon>Eukaryota</taxon>
        <taxon>Fungi</taxon>
        <taxon>Dikarya</taxon>
        <taxon>Basidiomycota</taxon>
        <taxon>Agaricomycotina</taxon>
        <taxon>Agaricomycetes</taxon>
        <taxon>Polyporales</taxon>
        <taxon>Polyporaceae</taxon>
        <taxon>Lentinus</taxon>
    </lineage>
</organism>
<dbReference type="InterPro" id="IPR011009">
    <property type="entry name" value="Kinase-like_dom_sf"/>
</dbReference>
<evidence type="ECO:0000313" key="2">
    <source>
        <dbReference type="EMBL" id="RDX46981.1"/>
    </source>
</evidence>
<evidence type="ECO:0000313" key="3">
    <source>
        <dbReference type="Proteomes" id="UP000256964"/>
    </source>
</evidence>
<feature type="domain" description="Protein kinase" evidence="1">
    <location>
        <begin position="83"/>
        <end position="371"/>
    </location>
</feature>
<dbReference type="Proteomes" id="UP000256964">
    <property type="component" value="Unassembled WGS sequence"/>
</dbReference>
<evidence type="ECO:0000259" key="1">
    <source>
        <dbReference type="PROSITE" id="PS50011"/>
    </source>
</evidence>
<sequence length="371" mass="42001">MLGTLRKVWLGINERRERRKLPADLITWRNPGLATDLSGKLDERIWGELRSFFKSRGYTYWPVEYAYLQTDPGGDLVCNGFGYASLQRGWKSSDGSSSYQKLKEFDYANPLCWAARAADGRDVVIRVLAVRSHGKSHVEILKLLSRRHYSVIDRNHAIPLFELIKYEDVTFGIFPKIGFSVFVAYGPMSWAKNSVGDIVDMFMQCVEALEFIHYVGVAHKDAFRDNFLVQFQPESLAMKRIAVTRPRVYLTDFETAVYFPPNVPWEKRTCVGLPSSSSFPREKYGRVKPPELLSDAPYDPFKLDVWQLAISFVDLTTTISSIDDVMEAMRCSDASLRLSSSEALAKLIEAVASIPPQSLLIPPEVAVPVPE</sequence>
<reference evidence="2 3" key="1">
    <citation type="journal article" date="2018" name="Biotechnol. Biofuels">
        <title>Integrative visual omics of the white-rot fungus Polyporus brumalis exposes the biotechnological potential of its oxidative enzymes for delignifying raw plant biomass.</title>
        <authorList>
            <person name="Miyauchi S."/>
            <person name="Rancon A."/>
            <person name="Drula E."/>
            <person name="Hage H."/>
            <person name="Chaduli D."/>
            <person name="Favel A."/>
            <person name="Grisel S."/>
            <person name="Henrissat B."/>
            <person name="Herpoel-Gimbert I."/>
            <person name="Ruiz-Duenas F.J."/>
            <person name="Chevret D."/>
            <person name="Hainaut M."/>
            <person name="Lin J."/>
            <person name="Wang M."/>
            <person name="Pangilinan J."/>
            <person name="Lipzen A."/>
            <person name="Lesage-Meessen L."/>
            <person name="Navarro D."/>
            <person name="Riley R."/>
            <person name="Grigoriev I.V."/>
            <person name="Zhou S."/>
            <person name="Raouche S."/>
            <person name="Rosso M.N."/>
        </authorList>
    </citation>
    <scope>NUCLEOTIDE SEQUENCE [LARGE SCALE GENOMIC DNA]</scope>
    <source>
        <strain evidence="2 3">BRFM 1820</strain>
    </source>
</reference>
<dbReference type="SUPFAM" id="SSF56112">
    <property type="entry name" value="Protein kinase-like (PK-like)"/>
    <property type="match status" value="1"/>
</dbReference>
<dbReference type="GO" id="GO:0005524">
    <property type="term" value="F:ATP binding"/>
    <property type="evidence" value="ECO:0007669"/>
    <property type="project" value="InterPro"/>
</dbReference>
<dbReference type="AlphaFoldDB" id="A0A371D385"/>
<gene>
    <name evidence="2" type="ORF">OH76DRAFT_1406351</name>
</gene>
<proteinExistence type="predicted"/>
<dbReference type="STRING" id="139420.A0A371D385"/>
<dbReference type="Gene3D" id="1.10.510.10">
    <property type="entry name" value="Transferase(Phosphotransferase) domain 1"/>
    <property type="match status" value="1"/>
</dbReference>
<keyword evidence="3" id="KW-1185">Reference proteome</keyword>
<protein>
    <recommendedName>
        <fullName evidence="1">Protein kinase domain-containing protein</fullName>
    </recommendedName>
</protein>
<dbReference type="InterPro" id="IPR000719">
    <property type="entry name" value="Prot_kinase_dom"/>
</dbReference>
<dbReference type="EMBL" id="KZ857422">
    <property type="protein sequence ID" value="RDX46981.1"/>
    <property type="molecule type" value="Genomic_DNA"/>
</dbReference>
<accession>A0A371D385</accession>
<dbReference type="OrthoDB" id="2985259at2759"/>
<dbReference type="GO" id="GO:0004672">
    <property type="term" value="F:protein kinase activity"/>
    <property type="evidence" value="ECO:0007669"/>
    <property type="project" value="InterPro"/>
</dbReference>
<dbReference type="PROSITE" id="PS50011">
    <property type="entry name" value="PROTEIN_KINASE_DOM"/>
    <property type="match status" value="1"/>
</dbReference>